<dbReference type="Proteomes" id="UP001165270">
    <property type="component" value="Unassembled WGS sequence"/>
</dbReference>
<evidence type="ECO:0000256" key="1">
    <source>
        <dbReference type="SAM" id="SignalP"/>
    </source>
</evidence>
<comment type="caution">
    <text evidence="3">The sequence shown here is derived from an EMBL/GenBank/DDBJ whole genome shotgun (WGS) entry which is preliminary data.</text>
</comment>
<evidence type="ECO:0000313" key="3">
    <source>
        <dbReference type="EMBL" id="MCI3238237.1"/>
    </source>
</evidence>
<name>A0ABS9X9D7_9ACTN</name>
<feature type="signal peptide" evidence="1">
    <location>
        <begin position="1"/>
        <end position="27"/>
    </location>
</feature>
<sequence>MTKRPALALTASAALFLLAAPAATATAAPHRAADVKETVTVDPTGRIAEDGTVTLSGTYRCVGSTGPAFVSSNIRTTTTNSATSPSSTTVIQGIGGTMAVCDGATHRWENSSKPAPEVKSGKVSVEATVTELEFHGILPLPRFHAMQRHDVTLARD</sequence>
<reference evidence="3" key="1">
    <citation type="submission" date="2022-03" db="EMBL/GenBank/DDBJ databases">
        <title>Streptomyces 7R015 and 7R016 isolated from Barleria lupulina in Thailand.</title>
        <authorList>
            <person name="Kanchanasin P."/>
            <person name="Phongsopitanun W."/>
            <person name="Tanasupawat S."/>
        </authorList>
    </citation>
    <scope>NUCLEOTIDE SEQUENCE</scope>
    <source>
        <strain evidence="3">7R016</strain>
    </source>
</reference>
<accession>A0ABS9X9D7</accession>
<feature type="chain" id="PRO_5047331987" evidence="1">
    <location>
        <begin position="28"/>
        <end position="156"/>
    </location>
</feature>
<keyword evidence="1" id="KW-0732">Signal</keyword>
<dbReference type="EMBL" id="JALDAX010000001">
    <property type="protein sequence ID" value="MCI3238237.1"/>
    <property type="molecule type" value="Genomic_DNA"/>
</dbReference>
<evidence type="ECO:0000313" key="4">
    <source>
        <dbReference type="Proteomes" id="UP001165270"/>
    </source>
</evidence>
<dbReference type="RefSeq" id="WP_016432108.1">
    <property type="nucleotide sequence ID" value="NZ_JALDAX010000001.1"/>
</dbReference>
<evidence type="ECO:0000259" key="2">
    <source>
        <dbReference type="Pfam" id="PF19816"/>
    </source>
</evidence>
<dbReference type="Pfam" id="PF19816">
    <property type="entry name" value="DUF6299"/>
    <property type="match status" value="1"/>
</dbReference>
<organism evidence="3 4">
    <name type="scientific">Streptomyces spinosisporus</name>
    <dbReference type="NCBI Taxonomy" id="2927582"/>
    <lineage>
        <taxon>Bacteria</taxon>
        <taxon>Bacillati</taxon>
        <taxon>Actinomycetota</taxon>
        <taxon>Actinomycetes</taxon>
        <taxon>Kitasatosporales</taxon>
        <taxon>Streptomycetaceae</taxon>
        <taxon>Streptomyces</taxon>
    </lineage>
</organism>
<proteinExistence type="predicted"/>
<dbReference type="InterPro" id="IPR046266">
    <property type="entry name" value="DUF6299"/>
</dbReference>
<gene>
    <name evidence="3" type="ORF">MQN93_00720</name>
</gene>
<keyword evidence="4" id="KW-1185">Reference proteome</keyword>
<protein>
    <submittedName>
        <fullName evidence="3">DUF6299 family protein</fullName>
    </submittedName>
</protein>
<feature type="domain" description="DUF6299" evidence="2">
    <location>
        <begin position="36"/>
        <end position="155"/>
    </location>
</feature>